<dbReference type="GO" id="GO:0005634">
    <property type="term" value="C:nucleus"/>
    <property type="evidence" value="ECO:0007669"/>
    <property type="project" value="UniProtKB-SubCell"/>
</dbReference>
<dbReference type="WBParaSite" id="GPUH_0001194901-mRNA-1">
    <property type="protein sequence ID" value="GPUH_0001194901-mRNA-1"/>
    <property type="gene ID" value="GPUH_0001194901"/>
</dbReference>
<keyword evidence="3" id="KW-0539">Nucleus</keyword>
<evidence type="ECO:0000256" key="3">
    <source>
        <dbReference type="ARBA" id="ARBA00023242"/>
    </source>
</evidence>
<dbReference type="PANTHER" id="PTHR21677">
    <property type="entry name" value="CRAMPED PROTEIN"/>
    <property type="match status" value="1"/>
</dbReference>
<comment type="subcellular location">
    <subcellularLocation>
        <location evidence="1">Nucleus</location>
    </subcellularLocation>
</comment>
<evidence type="ECO:0000313" key="5">
    <source>
        <dbReference type="EMBL" id="VDN19537.1"/>
    </source>
</evidence>
<feature type="region of interest" description="Disordered" evidence="4">
    <location>
        <begin position="49"/>
        <end position="73"/>
    </location>
</feature>
<feature type="compositionally biased region" description="Basic and acidic residues" evidence="4">
    <location>
        <begin position="1"/>
        <end position="11"/>
    </location>
</feature>
<keyword evidence="6" id="KW-1185">Reference proteome</keyword>
<dbReference type="SUPFAM" id="SSF46689">
    <property type="entry name" value="Homeodomain-like"/>
    <property type="match status" value="1"/>
</dbReference>
<reference evidence="5 6" key="2">
    <citation type="submission" date="2018-11" db="EMBL/GenBank/DDBJ databases">
        <authorList>
            <consortium name="Pathogen Informatics"/>
        </authorList>
    </citation>
    <scope>NUCLEOTIDE SEQUENCE [LARGE SCALE GENOMIC DNA]</scope>
</reference>
<evidence type="ECO:0000313" key="7">
    <source>
        <dbReference type="WBParaSite" id="GPUH_0001194901-mRNA-1"/>
    </source>
</evidence>
<evidence type="ECO:0000256" key="1">
    <source>
        <dbReference type="ARBA" id="ARBA00004123"/>
    </source>
</evidence>
<dbReference type="Gene3D" id="1.20.58.1880">
    <property type="match status" value="1"/>
</dbReference>
<proteinExistence type="predicted"/>
<dbReference type="GO" id="GO:0003677">
    <property type="term" value="F:DNA binding"/>
    <property type="evidence" value="ECO:0007669"/>
    <property type="project" value="UniProtKB-KW"/>
</dbReference>
<evidence type="ECO:0000256" key="2">
    <source>
        <dbReference type="ARBA" id="ARBA00023125"/>
    </source>
</evidence>
<keyword evidence="2" id="KW-0238">DNA-binding</keyword>
<feature type="region of interest" description="Disordered" evidence="4">
    <location>
        <begin position="1"/>
        <end position="23"/>
    </location>
</feature>
<dbReference type="AlphaFoldDB" id="A0A183DT94"/>
<dbReference type="OrthoDB" id="515799at2759"/>
<evidence type="ECO:0000313" key="6">
    <source>
        <dbReference type="Proteomes" id="UP000271098"/>
    </source>
</evidence>
<reference evidence="7" key="1">
    <citation type="submission" date="2016-06" db="UniProtKB">
        <authorList>
            <consortium name="WormBaseParasite"/>
        </authorList>
    </citation>
    <scope>IDENTIFICATION</scope>
</reference>
<dbReference type="EMBL" id="UYRT01078911">
    <property type="protein sequence ID" value="VDN19537.1"/>
    <property type="molecule type" value="Genomic_DNA"/>
</dbReference>
<sequence length="263" mass="28774">MAEPEKAEMTCKPESSCSGGCRRRPIARTHPAAPETSPGATANDITIVMGDCSDSNSAPTSPETSAPGTSATFGGAQQNCGTAADLDTTNAAAAAAAEAALGVSDSGASAAKTPRRWEQWNYAEIDAFYDGLKQFGKDFEQVAKLMTRRKVATKDKDQIRNYYFNSLKVFRATAEFGKDFEQVAKLMTRRKVATKDKDQIRNYYFNSLKVFRATAEVDAHTIADLPRDARELFIVINGFEMRRKVCGKFDPVKLRQLIMDGSV</sequence>
<name>A0A183DT94_9BILA</name>
<dbReference type="InterPro" id="IPR055315">
    <property type="entry name" value="Cramped-like"/>
</dbReference>
<evidence type="ECO:0000256" key="4">
    <source>
        <dbReference type="SAM" id="MobiDB-lite"/>
    </source>
</evidence>
<dbReference type="InterPro" id="IPR009057">
    <property type="entry name" value="Homeodomain-like_sf"/>
</dbReference>
<dbReference type="GO" id="GO:0003682">
    <property type="term" value="F:chromatin binding"/>
    <property type="evidence" value="ECO:0007669"/>
    <property type="project" value="InterPro"/>
</dbReference>
<feature type="compositionally biased region" description="Polar residues" evidence="4">
    <location>
        <begin position="53"/>
        <end position="73"/>
    </location>
</feature>
<organism evidence="7">
    <name type="scientific">Gongylonema pulchrum</name>
    <dbReference type="NCBI Taxonomy" id="637853"/>
    <lineage>
        <taxon>Eukaryota</taxon>
        <taxon>Metazoa</taxon>
        <taxon>Ecdysozoa</taxon>
        <taxon>Nematoda</taxon>
        <taxon>Chromadorea</taxon>
        <taxon>Rhabditida</taxon>
        <taxon>Spirurina</taxon>
        <taxon>Spiruromorpha</taxon>
        <taxon>Spiruroidea</taxon>
        <taxon>Gongylonematidae</taxon>
        <taxon>Gongylonema</taxon>
    </lineage>
</organism>
<protein>
    <submittedName>
        <fullName evidence="7">SANT domain-containing protein</fullName>
    </submittedName>
</protein>
<accession>A0A183DT94</accession>
<dbReference type="GO" id="GO:0007389">
    <property type="term" value="P:pattern specification process"/>
    <property type="evidence" value="ECO:0007669"/>
    <property type="project" value="TreeGrafter"/>
</dbReference>
<dbReference type="Proteomes" id="UP000271098">
    <property type="component" value="Unassembled WGS sequence"/>
</dbReference>
<gene>
    <name evidence="5" type="ORF">GPUH_LOCUS11935</name>
</gene>
<dbReference type="PANTHER" id="PTHR21677:SF1">
    <property type="entry name" value="PROTEIN CRAMPED-LIKE"/>
    <property type="match status" value="1"/>
</dbReference>